<name>E0VSP0_PEDHC</name>
<dbReference type="GeneID" id="8234514"/>
<sequence>MINSHTVKQKEKKKKIFLYPFEKKKKKRTWNLQKKMAQDWRSVATGMDGVTETREVATSPISAAGNINAPPDEIISLGPMMDSLQLLGGVKNAQNKS</sequence>
<dbReference type="VEuPathDB" id="VectorBase:PHUM421020"/>
<dbReference type="EMBL" id="DS235755">
    <property type="protein sequence ID" value="EEB16396.1"/>
    <property type="molecule type" value="Genomic_DNA"/>
</dbReference>
<evidence type="ECO:0000313" key="1">
    <source>
        <dbReference type="EMBL" id="EEB16396.1"/>
    </source>
</evidence>
<dbReference type="Proteomes" id="UP000009046">
    <property type="component" value="Unassembled WGS sequence"/>
</dbReference>
<dbReference type="HOGENOM" id="CLU_2349190_0_0_1"/>
<dbReference type="CTD" id="8234514"/>
<keyword evidence="3" id="KW-1185">Reference proteome</keyword>
<reference evidence="2" key="3">
    <citation type="submission" date="2020-05" db="UniProtKB">
        <authorList>
            <consortium name="EnsemblMetazoa"/>
        </authorList>
    </citation>
    <scope>IDENTIFICATION</scope>
    <source>
        <strain evidence="2">USDA</strain>
    </source>
</reference>
<dbReference type="RefSeq" id="XP_002429134.1">
    <property type="nucleotide sequence ID" value="XM_002429089.1"/>
</dbReference>
<reference evidence="1" key="2">
    <citation type="submission" date="2007-04" db="EMBL/GenBank/DDBJ databases">
        <title>The genome of the human body louse.</title>
        <authorList>
            <consortium name="The Human Body Louse Genome Consortium"/>
            <person name="Kirkness E."/>
            <person name="Walenz B."/>
            <person name="Hass B."/>
            <person name="Bruggner R."/>
            <person name="Strausberg R."/>
        </authorList>
    </citation>
    <scope>NUCLEOTIDE SEQUENCE</scope>
    <source>
        <strain evidence="1">USDA</strain>
    </source>
</reference>
<dbReference type="KEGG" id="phu:Phum_PHUM421020"/>
<protein>
    <submittedName>
        <fullName evidence="1 2">Uncharacterized protein</fullName>
    </submittedName>
</protein>
<dbReference type="EnsemblMetazoa" id="PHUM421020-RA">
    <property type="protein sequence ID" value="PHUM421020-PA"/>
    <property type="gene ID" value="PHUM421020"/>
</dbReference>
<reference evidence="1" key="1">
    <citation type="submission" date="2007-04" db="EMBL/GenBank/DDBJ databases">
        <title>Annotation of Pediculus humanus corporis strain USDA.</title>
        <authorList>
            <person name="Kirkness E."/>
            <person name="Hannick L."/>
            <person name="Hass B."/>
            <person name="Bruggner R."/>
            <person name="Lawson D."/>
            <person name="Bidwell S."/>
            <person name="Joardar V."/>
            <person name="Caler E."/>
            <person name="Walenz B."/>
            <person name="Inman J."/>
            <person name="Schobel S."/>
            <person name="Galinsky K."/>
            <person name="Amedeo P."/>
            <person name="Strausberg R."/>
        </authorList>
    </citation>
    <scope>NUCLEOTIDE SEQUENCE</scope>
    <source>
        <strain evidence="1">USDA</strain>
    </source>
</reference>
<dbReference type="EMBL" id="AAZO01005157">
    <property type="status" value="NOT_ANNOTATED_CDS"/>
    <property type="molecule type" value="Genomic_DNA"/>
</dbReference>
<dbReference type="AlphaFoldDB" id="E0VSP0"/>
<evidence type="ECO:0000313" key="2">
    <source>
        <dbReference type="EnsemblMetazoa" id="PHUM421020-PA"/>
    </source>
</evidence>
<gene>
    <name evidence="2" type="primary">8234514</name>
    <name evidence="1" type="ORF">Phum_PHUM421020</name>
</gene>
<dbReference type="InParanoid" id="E0VSP0"/>
<accession>E0VSP0</accession>
<organism>
    <name type="scientific">Pediculus humanus subsp. corporis</name>
    <name type="common">Body louse</name>
    <dbReference type="NCBI Taxonomy" id="121224"/>
    <lineage>
        <taxon>Eukaryota</taxon>
        <taxon>Metazoa</taxon>
        <taxon>Ecdysozoa</taxon>
        <taxon>Arthropoda</taxon>
        <taxon>Hexapoda</taxon>
        <taxon>Insecta</taxon>
        <taxon>Pterygota</taxon>
        <taxon>Neoptera</taxon>
        <taxon>Paraneoptera</taxon>
        <taxon>Psocodea</taxon>
        <taxon>Troctomorpha</taxon>
        <taxon>Phthiraptera</taxon>
        <taxon>Anoplura</taxon>
        <taxon>Pediculidae</taxon>
        <taxon>Pediculus</taxon>
    </lineage>
</organism>
<evidence type="ECO:0000313" key="3">
    <source>
        <dbReference type="Proteomes" id="UP000009046"/>
    </source>
</evidence>
<proteinExistence type="predicted"/>